<gene>
    <name evidence="2" type="ORF">X777_02532</name>
</gene>
<dbReference type="Proteomes" id="UP000053097">
    <property type="component" value="Unassembled WGS sequence"/>
</dbReference>
<evidence type="ECO:0000313" key="2">
    <source>
        <dbReference type="EMBL" id="EZA57281.1"/>
    </source>
</evidence>
<organism evidence="2 3">
    <name type="scientific">Ooceraea biroi</name>
    <name type="common">Clonal raider ant</name>
    <name type="synonym">Cerapachys biroi</name>
    <dbReference type="NCBI Taxonomy" id="2015173"/>
    <lineage>
        <taxon>Eukaryota</taxon>
        <taxon>Metazoa</taxon>
        <taxon>Ecdysozoa</taxon>
        <taxon>Arthropoda</taxon>
        <taxon>Hexapoda</taxon>
        <taxon>Insecta</taxon>
        <taxon>Pterygota</taxon>
        <taxon>Neoptera</taxon>
        <taxon>Endopterygota</taxon>
        <taxon>Hymenoptera</taxon>
        <taxon>Apocrita</taxon>
        <taxon>Aculeata</taxon>
        <taxon>Formicoidea</taxon>
        <taxon>Formicidae</taxon>
        <taxon>Dorylinae</taxon>
        <taxon>Ooceraea</taxon>
    </lineage>
</organism>
<proteinExistence type="predicted"/>
<dbReference type="EMBL" id="KK107151">
    <property type="protein sequence ID" value="EZA57281.1"/>
    <property type="molecule type" value="Genomic_DNA"/>
</dbReference>
<sequence>MRRSNTEFFLPQYMGSFPVAIPDIASRAEFVRSQLEILRVSAFPLRAHIGKEFEDYRREVFSSLGTYVNATRHRSNGNTKRLICRSFYYSLGLTFTRGSTSQTTDGVSTALTEPDKRLESALFQRRREGAFLPLENEDKLIEGYFWRKTNGVVKEEGTFLPAASSKTELHPLEFCAKSAGWGKHLCAGIPKYTQVLLGILKKRYSHYTSPNAAWTRVGVRVDSRRSSGAARRVALTAGQRTRIANSCTPCGGRWLSLSLSRPPPPLSRVAFSIEPGIKRTRSHGKDRERDRGTK</sequence>
<evidence type="ECO:0000256" key="1">
    <source>
        <dbReference type="SAM" id="MobiDB-lite"/>
    </source>
</evidence>
<keyword evidence="3" id="KW-1185">Reference proteome</keyword>
<reference evidence="2 3" key="1">
    <citation type="journal article" date="2014" name="Curr. Biol.">
        <title>The genome of the clonal raider ant Cerapachys biroi.</title>
        <authorList>
            <person name="Oxley P.R."/>
            <person name="Ji L."/>
            <person name="Fetter-Pruneda I."/>
            <person name="McKenzie S.K."/>
            <person name="Li C."/>
            <person name="Hu H."/>
            <person name="Zhang G."/>
            <person name="Kronauer D.J."/>
        </authorList>
    </citation>
    <scope>NUCLEOTIDE SEQUENCE [LARGE SCALE GENOMIC DNA]</scope>
</reference>
<feature type="compositionally biased region" description="Basic and acidic residues" evidence="1">
    <location>
        <begin position="283"/>
        <end position="294"/>
    </location>
</feature>
<evidence type="ECO:0000313" key="3">
    <source>
        <dbReference type="Proteomes" id="UP000053097"/>
    </source>
</evidence>
<feature type="region of interest" description="Disordered" evidence="1">
    <location>
        <begin position="272"/>
        <end position="294"/>
    </location>
</feature>
<dbReference type="AlphaFoldDB" id="A0A026WNM8"/>
<accession>A0A026WNM8</accession>
<name>A0A026WNM8_OOCBI</name>
<protein>
    <submittedName>
        <fullName evidence="2">Uncharacterized protein</fullName>
    </submittedName>
</protein>